<dbReference type="Proteomes" id="UP001182171">
    <property type="component" value="Segment"/>
</dbReference>
<dbReference type="EMBL" id="OQ921331">
    <property type="protein sequence ID" value="WMX18784.1"/>
    <property type="molecule type" value="Genomic_DNA"/>
</dbReference>
<keyword evidence="2" id="KW-1185">Reference proteome</keyword>
<proteinExistence type="predicted"/>
<sequence>MTEREMWYEEYVKKLAAQAATAAYLVELKKHSEAHAKKLAQGIYSEYLKRYTE</sequence>
<organism evidence="1 2">
    <name type="scientific">Escherichia phage vB_EcoP_PAS7</name>
    <dbReference type="NCBI Taxonomy" id="3053875"/>
    <lineage>
        <taxon>Viruses</taxon>
        <taxon>Duplodnaviria</taxon>
        <taxon>Heunggongvirae</taxon>
        <taxon>Uroviricota</taxon>
        <taxon>Caudoviricetes</taxon>
        <taxon>Autographivirales</taxon>
        <taxon>Autoscriptoviridae</taxon>
        <taxon>Slopekvirinae</taxon>
        <taxon>Cepavirus</taxon>
        <taxon>Cepavirus PAS7</taxon>
    </lineage>
</organism>
<reference evidence="1" key="1">
    <citation type="submission" date="2023-05" db="EMBL/GenBank/DDBJ databases">
        <title>Complete genome sequence of three non-O157 smooth Escherichia coli infecting phages.</title>
        <authorList>
            <person name="Pas C."/>
            <person name="Briers Y."/>
            <person name="Fieseler L."/>
        </authorList>
    </citation>
    <scope>NUCLEOTIDE SEQUENCE</scope>
</reference>
<name>A0AA51VHF8_9CAUD</name>
<evidence type="ECO:0000313" key="1">
    <source>
        <dbReference type="EMBL" id="WMX18784.1"/>
    </source>
</evidence>
<accession>A0AA51VHF8</accession>
<evidence type="ECO:0000313" key="2">
    <source>
        <dbReference type="Proteomes" id="UP001182171"/>
    </source>
</evidence>
<protein>
    <submittedName>
        <fullName evidence="1">Uncharacterized protein</fullName>
    </submittedName>
</protein>